<dbReference type="Proteomes" id="UP000002640">
    <property type="component" value="Unassembled WGS sequence"/>
</dbReference>
<evidence type="ECO:0000313" key="1">
    <source>
        <dbReference type="EMBL" id="EGZ18630.1"/>
    </source>
</evidence>
<sequence length="706" mass="80062">MNRLVMNASTPIADTVSSYTCKQSLQAFLPSRVAALSHVVERIGSLAMTTADRLVEAARQRNLKLLKELAWDLRFDVLTVVAAATKETPKTLDAIGSCFRDWTFVGALHNAKQLDTIKLLYRWIKGREKMNALPSMLQIAATQGSFDILEFASERIVVEFLGKDPDKWLTRRERRRKLSKIVRVLQTFQSVQRWFHRAFYSAFRKGHRDFADRIYATYPSYPACIKDKLFQTAMRVGWVEIVKFIFCKGRINAEASNRAFKGPADCRRCDILAFLLENADISVESVEGAFTRAIRSRSIDVATLLRSTKRVFPTLLNELFEDAVYLDIVQVLYDGELISTDVMESTFQKVAGACMADACGDRAEVTQFISDSGRIPRETVEKAFVKAANANSSILVDALCRNQVMRGDVIAMVFKDACASGKLKIVKVLCKNGRISPELAAKMLGTAIRRGRLNIANFLWGQEWIPYKYFSQVFIDAAKTGDIQVVDWFSSHNRASRESMAVCYFIWFYRLCVDHLHYNATTRKLEKQGLLRAIVSGDRLQYTEQERGGRKHSIRQEFLQRMMVWFSNKIVKVLCKNGRISPELAAKMLGTAIRRGRLNIANFLWGQEWIPYKYFSQVFIDAAKTGDIQVVDWFSSHNRASPLATASATSSGSTACVSIISTTMRQRENSRSKDYFEPLSAGTVSSIQSKKEEVESIQSDKNFYKE</sequence>
<dbReference type="PANTHER" id="PTHR46586">
    <property type="entry name" value="ANKYRIN REPEAT-CONTAINING PROTEIN"/>
    <property type="match status" value="1"/>
</dbReference>
<reference evidence="1 2" key="1">
    <citation type="journal article" date="2006" name="Science">
        <title>Phytophthora genome sequences uncover evolutionary origins and mechanisms of pathogenesis.</title>
        <authorList>
            <person name="Tyler B.M."/>
            <person name="Tripathy S."/>
            <person name="Zhang X."/>
            <person name="Dehal P."/>
            <person name="Jiang R.H."/>
            <person name="Aerts A."/>
            <person name="Arredondo F.D."/>
            <person name="Baxter L."/>
            <person name="Bensasson D."/>
            <person name="Beynon J.L."/>
            <person name="Chapman J."/>
            <person name="Damasceno C.M."/>
            <person name="Dorrance A.E."/>
            <person name="Dou D."/>
            <person name="Dickerman A.W."/>
            <person name="Dubchak I.L."/>
            <person name="Garbelotto M."/>
            <person name="Gijzen M."/>
            <person name="Gordon S.G."/>
            <person name="Govers F."/>
            <person name="Grunwald N.J."/>
            <person name="Huang W."/>
            <person name="Ivors K.L."/>
            <person name="Jones R.W."/>
            <person name="Kamoun S."/>
            <person name="Krampis K."/>
            <person name="Lamour K.H."/>
            <person name="Lee M.K."/>
            <person name="McDonald W.H."/>
            <person name="Medina M."/>
            <person name="Meijer H.J."/>
            <person name="Nordberg E.K."/>
            <person name="Maclean D.J."/>
            <person name="Ospina-Giraldo M.D."/>
            <person name="Morris P.F."/>
            <person name="Phuntumart V."/>
            <person name="Putnam N.H."/>
            <person name="Rash S."/>
            <person name="Rose J.K."/>
            <person name="Sakihama Y."/>
            <person name="Salamov A.A."/>
            <person name="Savidor A."/>
            <person name="Scheuring C.F."/>
            <person name="Smith B.M."/>
            <person name="Sobral B.W."/>
            <person name="Terry A."/>
            <person name="Torto-Alalibo T.A."/>
            <person name="Win J."/>
            <person name="Xu Z."/>
            <person name="Zhang H."/>
            <person name="Grigoriev I.V."/>
            <person name="Rokhsar D.S."/>
            <person name="Boore J.L."/>
        </authorList>
    </citation>
    <scope>NUCLEOTIDE SEQUENCE [LARGE SCALE GENOMIC DNA]</scope>
    <source>
        <strain evidence="1 2">P6497</strain>
    </source>
</reference>
<dbReference type="SUPFAM" id="SSF140860">
    <property type="entry name" value="Pseudo ankyrin repeat-like"/>
    <property type="match status" value="1"/>
</dbReference>
<protein>
    <submittedName>
        <fullName evidence="1">Uncharacterized protein</fullName>
    </submittedName>
</protein>
<organism evidence="1 2">
    <name type="scientific">Phytophthora sojae (strain P6497)</name>
    <name type="common">Soybean stem and root rot agent</name>
    <name type="synonym">Phytophthora megasperma f. sp. glycines</name>
    <dbReference type="NCBI Taxonomy" id="1094619"/>
    <lineage>
        <taxon>Eukaryota</taxon>
        <taxon>Sar</taxon>
        <taxon>Stramenopiles</taxon>
        <taxon>Oomycota</taxon>
        <taxon>Peronosporomycetes</taxon>
        <taxon>Peronosporales</taxon>
        <taxon>Peronosporaceae</taxon>
        <taxon>Phytophthora</taxon>
    </lineage>
</organism>
<dbReference type="PANTHER" id="PTHR46586:SF3">
    <property type="entry name" value="ANKYRIN REPEAT-CONTAINING PROTEIN"/>
    <property type="match status" value="1"/>
</dbReference>
<dbReference type="GeneID" id="20641978"/>
<dbReference type="KEGG" id="psoj:PHYSODRAFT_301209"/>
<gene>
    <name evidence="1" type="ORF">PHYSODRAFT_301209</name>
</gene>
<dbReference type="RefSeq" id="XP_009527688.1">
    <property type="nucleotide sequence ID" value="XM_009529393.1"/>
</dbReference>
<dbReference type="InterPro" id="IPR052050">
    <property type="entry name" value="SecEffector_AnkRepeat"/>
</dbReference>
<dbReference type="OMA" id="GQEWIPY"/>
<dbReference type="SMR" id="G4ZH05"/>
<proteinExistence type="predicted"/>
<accession>G4ZH05</accession>
<keyword evidence="2" id="KW-1185">Reference proteome</keyword>
<dbReference type="InParanoid" id="G4ZH05"/>
<dbReference type="EMBL" id="JH159154">
    <property type="protein sequence ID" value="EGZ18630.1"/>
    <property type="molecule type" value="Genomic_DNA"/>
</dbReference>
<name>G4ZH05_PHYSP</name>
<dbReference type="AlphaFoldDB" id="G4ZH05"/>
<evidence type="ECO:0000313" key="2">
    <source>
        <dbReference type="Proteomes" id="UP000002640"/>
    </source>
</evidence>